<reference evidence="1 2" key="1">
    <citation type="submission" date="2022-10" db="EMBL/GenBank/DDBJ databases">
        <title>Chitinophaga nivalis PC15 sp. nov., isolated from Pyeongchang county, South Korea.</title>
        <authorList>
            <person name="Trinh H.N."/>
        </authorList>
    </citation>
    <scope>NUCLEOTIDE SEQUENCE [LARGE SCALE GENOMIC DNA]</scope>
    <source>
        <strain evidence="1 2">PC14</strain>
    </source>
</reference>
<accession>A0ABT3ILA7</accession>
<gene>
    <name evidence="1" type="ORF">OL497_12665</name>
</gene>
<keyword evidence="2" id="KW-1185">Reference proteome</keyword>
<sequence length="69" mass="7595">MKKKKIAFSKKLFLDKVAIIELNQRQQQHMAGGRTVGVICISGEETCAGYGQTCATVQSHTRPCEICPL</sequence>
<organism evidence="1 2">
    <name type="scientific">Chitinophaga nivalis</name>
    <dbReference type="NCBI Taxonomy" id="2991709"/>
    <lineage>
        <taxon>Bacteria</taxon>
        <taxon>Pseudomonadati</taxon>
        <taxon>Bacteroidota</taxon>
        <taxon>Chitinophagia</taxon>
        <taxon>Chitinophagales</taxon>
        <taxon>Chitinophagaceae</taxon>
        <taxon>Chitinophaga</taxon>
    </lineage>
</organism>
<dbReference type="RefSeq" id="WP_264730606.1">
    <property type="nucleotide sequence ID" value="NZ_JAPDNR010000001.1"/>
</dbReference>
<protein>
    <submittedName>
        <fullName evidence="1">Class I lanthipeptide</fullName>
    </submittedName>
</protein>
<name>A0ABT3ILA7_9BACT</name>
<dbReference type="EMBL" id="JAPDNS010000001">
    <property type="protein sequence ID" value="MCW3484756.1"/>
    <property type="molecule type" value="Genomic_DNA"/>
</dbReference>
<dbReference type="InterPro" id="IPR058238">
    <property type="entry name" value="Lant_leader_dom"/>
</dbReference>
<proteinExistence type="predicted"/>
<evidence type="ECO:0000313" key="2">
    <source>
        <dbReference type="Proteomes" id="UP001207742"/>
    </source>
</evidence>
<dbReference type="NCBIfam" id="NF038153">
    <property type="entry name" value="lant_leader_L1a"/>
    <property type="match status" value="1"/>
</dbReference>
<evidence type="ECO:0000313" key="1">
    <source>
        <dbReference type="EMBL" id="MCW3484756.1"/>
    </source>
</evidence>
<comment type="caution">
    <text evidence="1">The sequence shown here is derived from an EMBL/GenBank/DDBJ whole genome shotgun (WGS) entry which is preliminary data.</text>
</comment>
<dbReference type="Proteomes" id="UP001207742">
    <property type="component" value="Unassembled WGS sequence"/>
</dbReference>